<dbReference type="EMBL" id="ML003059">
    <property type="protein sequence ID" value="RKP34817.1"/>
    <property type="molecule type" value="Genomic_DNA"/>
</dbReference>
<dbReference type="Pfam" id="PF07569">
    <property type="entry name" value="Hira"/>
    <property type="match status" value="1"/>
</dbReference>
<dbReference type="GO" id="GO:0006355">
    <property type="term" value="P:regulation of DNA-templated transcription"/>
    <property type="evidence" value="ECO:0007669"/>
    <property type="project" value="InterPro"/>
</dbReference>
<evidence type="ECO:0000313" key="2">
    <source>
        <dbReference type="EMBL" id="RKP34817.1"/>
    </source>
</evidence>
<evidence type="ECO:0000259" key="1">
    <source>
        <dbReference type="Pfam" id="PF07569"/>
    </source>
</evidence>
<accession>A0A4P9ZNB9</accession>
<dbReference type="AlphaFoldDB" id="A0A4P9ZNB9"/>
<proteinExistence type="predicted"/>
<feature type="domain" description="Protein HIRA-like C-terminal" evidence="1">
    <location>
        <begin position="2"/>
        <end position="50"/>
    </location>
</feature>
<reference evidence="3" key="1">
    <citation type="journal article" date="2018" name="Nat. Microbiol.">
        <title>Leveraging single-cell genomics to expand the fungal tree of life.</title>
        <authorList>
            <person name="Ahrendt S.R."/>
            <person name="Quandt C.A."/>
            <person name="Ciobanu D."/>
            <person name="Clum A."/>
            <person name="Salamov A."/>
            <person name="Andreopoulos B."/>
            <person name="Cheng J.F."/>
            <person name="Woyke T."/>
            <person name="Pelin A."/>
            <person name="Henrissat B."/>
            <person name="Reynolds N.K."/>
            <person name="Benny G.L."/>
            <person name="Smith M.E."/>
            <person name="James T.Y."/>
            <person name="Grigoriev I.V."/>
        </authorList>
    </citation>
    <scope>NUCLEOTIDE SEQUENCE [LARGE SCALE GENOMIC DNA]</scope>
    <source>
        <strain evidence="3">RSA 468</strain>
    </source>
</reference>
<dbReference type="GO" id="GO:0006338">
    <property type="term" value="P:chromatin remodeling"/>
    <property type="evidence" value="ECO:0007669"/>
    <property type="project" value="InterPro"/>
</dbReference>
<keyword evidence="3" id="KW-1185">Reference proteome</keyword>
<dbReference type="Proteomes" id="UP000268162">
    <property type="component" value="Unassembled WGS sequence"/>
</dbReference>
<organism evidence="2 3">
    <name type="scientific">Dimargaris cristalligena</name>
    <dbReference type="NCBI Taxonomy" id="215637"/>
    <lineage>
        <taxon>Eukaryota</taxon>
        <taxon>Fungi</taxon>
        <taxon>Fungi incertae sedis</taxon>
        <taxon>Zoopagomycota</taxon>
        <taxon>Kickxellomycotina</taxon>
        <taxon>Dimargaritomycetes</taxon>
        <taxon>Dimargaritales</taxon>
        <taxon>Dimargaritaceae</taxon>
        <taxon>Dimargaris</taxon>
    </lineage>
</organism>
<feature type="non-terminal residue" evidence="2">
    <location>
        <position position="1"/>
    </location>
</feature>
<gene>
    <name evidence="2" type="ORF">BJ085DRAFT_40781</name>
</gene>
<dbReference type="InterPro" id="IPR011494">
    <property type="entry name" value="HIRA-like_C"/>
</dbReference>
<sequence>LLTLDHLEHQLVASQALQSPAEFRYWLNCYAKRLADENAQDRIMELGNWLLGPLYLPGSTVTTLGPANLTYGGMVANSKHGETAYQWEPTILVSCTPLS</sequence>
<dbReference type="STRING" id="215637.A0A4P9ZNB9"/>
<name>A0A4P9ZNB9_9FUNG</name>
<evidence type="ECO:0000313" key="3">
    <source>
        <dbReference type="Proteomes" id="UP000268162"/>
    </source>
</evidence>
<protein>
    <recommendedName>
        <fullName evidence="1">Protein HIRA-like C-terminal domain-containing protein</fullName>
    </recommendedName>
</protein>